<dbReference type="Pfam" id="PF00711">
    <property type="entry name" value="Defensin_beta"/>
    <property type="match status" value="1"/>
</dbReference>
<dbReference type="SUPFAM" id="SSF57392">
    <property type="entry name" value="Defensin-like"/>
    <property type="match status" value="1"/>
</dbReference>
<proteinExistence type="predicted"/>
<reference evidence="2" key="1">
    <citation type="submission" date="2009-12" db="EMBL/GenBank/DDBJ databases">
        <title>The Genome Sequence of Anolis carolinensis (Green Anole Lizard).</title>
        <authorList>
            <consortium name="The Genome Sequencing Platform"/>
            <person name="Di Palma F."/>
            <person name="Alfoldi J."/>
            <person name="Heiman D."/>
            <person name="Young S."/>
            <person name="Grabherr M."/>
            <person name="Johnson J."/>
            <person name="Lander E.S."/>
            <person name="Lindblad-Toh K."/>
        </authorList>
    </citation>
    <scope>NUCLEOTIDE SEQUENCE [LARGE SCALE GENOMIC DNA]</scope>
    <source>
        <strain evidence="2">JBL SC #1</strain>
    </source>
</reference>
<feature type="domain" description="Beta-defensin-like" evidence="1">
    <location>
        <begin position="43"/>
        <end position="77"/>
    </location>
</feature>
<evidence type="ECO:0000313" key="3">
    <source>
        <dbReference type="Proteomes" id="UP000001646"/>
    </source>
</evidence>
<reference evidence="2" key="3">
    <citation type="submission" date="2025-09" db="UniProtKB">
        <authorList>
            <consortium name="Ensembl"/>
        </authorList>
    </citation>
    <scope>IDENTIFICATION</scope>
</reference>
<dbReference type="GO" id="GO:0006952">
    <property type="term" value="P:defense response"/>
    <property type="evidence" value="ECO:0007669"/>
    <property type="project" value="InterPro"/>
</dbReference>
<dbReference type="Proteomes" id="UP000001646">
    <property type="component" value="Unplaced"/>
</dbReference>
<keyword evidence="3" id="KW-1185">Reference proteome</keyword>
<dbReference type="InterPro" id="IPR001855">
    <property type="entry name" value="Defensin_beta-like"/>
</dbReference>
<dbReference type="GeneTree" id="ENSGT01040000244581"/>
<dbReference type="AlphaFoldDB" id="A0A803TH62"/>
<sequence>MFINVINCNIHTCLKQTRILAVSYNLLVTPVLYFPTGHSYAEDTLQCQAKKGTCYPTICPAQKIDKGTCYGGSQLCCVGDYKWTSPV</sequence>
<name>A0A803TH62_ANOCA</name>
<evidence type="ECO:0000259" key="1">
    <source>
        <dbReference type="Pfam" id="PF00711"/>
    </source>
</evidence>
<dbReference type="FunCoup" id="A0A803TH62">
    <property type="interactions" value="3"/>
</dbReference>
<evidence type="ECO:0000313" key="2">
    <source>
        <dbReference type="Ensembl" id="ENSACAP00000034552.1"/>
    </source>
</evidence>
<dbReference type="InParanoid" id="A0A803TH62"/>
<dbReference type="Ensembl" id="ENSACAT00000058611.1">
    <property type="protein sequence ID" value="ENSACAP00000034552.1"/>
    <property type="gene ID" value="ENSACAG00000041905.1"/>
</dbReference>
<organism evidence="2 3">
    <name type="scientific">Anolis carolinensis</name>
    <name type="common">Green anole</name>
    <name type="synonym">American chameleon</name>
    <dbReference type="NCBI Taxonomy" id="28377"/>
    <lineage>
        <taxon>Eukaryota</taxon>
        <taxon>Metazoa</taxon>
        <taxon>Chordata</taxon>
        <taxon>Craniata</taxon>
        <taxon>Vertebrata</taxon>
        <taxon>Euteleostomi</taxon>
        <taxon>Lepidosauria</taxon>
        <taxon>Squamata</taxon>
        <taxon>Bifurcata</taxon>
        <taxon>Unidentata</taxon>
        <taxon>Episquamata</taxon>
        <taxon>Toxicofera</taxon>
        <taxon>Iguania</taxon>
        <taxon>Dactyloidae</taxon>
        <taxon>Anolis</taxon>
    </lineage>
</organism>
<protein>
    <recommendedName>
        <fullName evidence="1">Beta-defensin-like domain-containing protein</fullName>
    </recommendedName>
</protein>
<dbReference type="GO" id="GO:0005576">
    <property type="term" value="C:extracellular region"/>
    <property type="evidence" value="ECO:0007669"/>
    <property type="project" value="InterPro"/>
</dbReference>
<accession>A0A803TH62</accession>
<reference evidence="2" key="2">
    <citation type="submission" date="2025-08" db="UniProtKB">
        <authorList>
            <consortium name="Ensembl"/>
        </authorList>
    </citation>
    <scope>IDENTIFICATION</scope>
</reference>